<gene>
    <name evidence="3" type="ORF">AB0I59_39915</name>
</gene>
<evidence type="ECO:0008006" key="5">
    <source>
        <dbReference type="Google" id="ProtNLM"/>
    </source>
</evidence>
<keyword evidence="2" id="KW-1133">Transmembrane helix</keyword>
<keyword evidence="2" id="KW-0472">Membrane</keyword>
<name>A0ABV3GT36_MICGL</name>
<dbReference type="Proteomes" id="UP001551675">
    <property type="component" value="Unassembled WGS sequence"/>
</dbReference>
<feature type="transmembrane region" description="Helical" evidence="2">
    <location>
        <begin position="104"/>
        <end position="129"/>
    </location>
</feature>
<feature type="compositionally biased region" description="Pro residues" evidence="1">
    <location>
        <begin position="29"/>
        <end position="63"/>
    </location>
</feature>
<evidence type="ECO:0000313" key="3">
    <source>
        <dbReference type="EMBL" id="MEV0974795.1"/>
    </source>
</evidence>
<comment type="caution">
    <text evidence="3">The sequence shown here is derived from an EMBL/GenBank/DDBJ whole genome shotgun (WGS) entry which is preliminary data.</text>
</comment>
<evidence type="ECO:0000256" key="2">
    <source>
        <dbReference type="SAM" id="Phobius"/>
    </source>
</evidence>
<proteinExistence type="predicted"/>
<dbReference type="EMBL" id="JBFALK010000035">
    <property type="protein sequence ID" value="MEV0974795.1"/>
    <property type="molecule type" value="Genomic_DNA"/>
</dbReference>
<protein>
    <recommendedName>
        <fullName evidence="5">DUF4190 domain-containing protein</fullName>
    </recommendedName>
</protein>
<keyword evidence="4" id="KW-1185">Reference proteome</keyword>
<organism evidence="3 4">
    <name type="scientific">Microtetraspora glauca</name>
    <dbReference type="NCBI Taxonomy" id="1996"/>
    <lineage>
        <taxon>Bacteria</taxon>
        <taxon>Bacillati</taxon>
        <taxon>Actinomycetota</taxon>
        <taxon>Actinomycetes</taxon>
        <taxon>Streptosporangiales</taxon>
        <taxon>Streptosporangiaceae</taxon>
        <taxon>Microtetraspora</taxon>
    </lineage>
</organism>
<keyword evidence="2" id="KW-0812">Transmembrane</keyword>
<accession>A0ABV3GT36</accession>
<dbReference type="RefSeq" id="WP_358141812.1">
    <property type="nucleotide sequence ID" value="NZ_JBFALK010000035.1"/>
</dbReference>
<feature type="region of interest" description="Disordered" evidence="1">
    <location>
        <begin position="1"/>
        <end position="63"/>
    </location>
</feature>
<evidence type="ECO:0000256" key="1">
    <source>
        <dbReference type="SAM" id="MobiDB-lite"/>
    </source>
</evidence>
<evidence type="ECO:0000313" key="4">
    <source>
        <dbReference type="Proteomes" id="UP001551675"/>
    </source>
</evidence>
<sequence>MTTPPEPPGEPRDDRGSEQEPGTPSRSGPQPPQHHQPQGPGPQGPQGPYGPPPPGYGWPPPPQPPKNTTGIVVAMTFVGLAVFVVVNFAAVLLTLTLADTGDHAVTIIGAGALILAAFALGGGAGLVFLRKPWSKGLGLGLMIGWALVSIVSVGYCTGINPSIYAGGVL</sequence>
<feature type="transmembrane region" description="Helical" evidence="2">
    <location>
        <begin position="71"/>
        <end position="98"/>
    </location>
</feature>
<feature type="compositionally biased region" description="Basic and acidic residues" evidence="1">
    <location>
        <begin position="9"/>
        <end position="18"/>
    </location>
</feature>
<reference evidence="3 4" key="1">
    <citation type="submission" date="2024-06" db="EMBL/GenBank/DDBJ databases">
        <title>The Natural Products Discovery Center: Release of the First 8490 Sequenced Strains for Exploring Actinobacteria Biosynthetic Diversity.</title>
        <authorList>
            <person name="Kalkreuter E."/>
            <person name="Kautsar S.A."/>
            <person name="Yang D."/>
            <person name="Bader C.D."/>
            <person name="Teijaro C.N."/>
            <person name="Fluegel L."/>
            <person name="Davis C.M."/>
            <person name="Simpson J.R."/>
            <person name="Lauterbach L."/>
            <person name="Steele A.D."/>
            <person name="Gui C."/>
            <person name="Meng S."/>
            <person name="Li G."/>
            <person name="Viehrig K."/>
            <person name="Ye F."/>
            <person name="Su P."/>
            <person name="Kiefer A.F."/>
            <person name="Nichols A."/>
            <person name="Cepeda A.J."/>
            <person name="Yan W."/>
            <person name="Fan B."/>
            <person name="Jiang Y."/>
            <person name="Adhikari A."/>
            <person name="Zheng C.-J."/>
            <person name="Schuster L."/>
            <person name="Cowan T.M."/>
            <person name="Smanski M.J."/>
            <person name="Chevrette M.G."/>
            <person name="De Carvalho L.P.S."/>
            <person name="Shen B."/>
        </authorList>
    </citation>
    <scope>NUCLEOTIDE SEQUENCE [LARGE SCALE GENOMIC DNA]</scope>
    <source>
        <strain evidence="3 4">NPDC050100</strain>
    </source>
</reference>
<feature type="transmembrane region" description="Helical" evidence="2">
    <location>
        <begin position="136"/>
        <end position="155"/>
    </location>
</feature>